<gene>
    <name evidence="6" type="ORF">RB653_010116</name>
</gene>
<feature type="compositionally biased region" description="Low complexity" evidence="4">
    <location>
        <begin position="79"/>
        <end position="91"/>
    </location>
</feature>
<dbReference type="PANTHER" id="PTHR15481">
    <property type="entry name" value="RIBONUCLEIC ACID BINDING PROTEIN S1"/>
    <property type="match status" value="1"/>
</dbReference>
<evidence type="ECO:0000313" key="7">
    <source>
        <dbReference type="Proteomes" id="UP001344447"/>
    </source>
</evidence>
<protein>
    <recommendedName>
        <fullName evidence="5">RRM domain-containing protein</fullName>
    </recommendedName>
</protein>
<dbReference type="GO" id="GO:0005737">
    <property type="term" value="C:cytoplasm"/>
    <property type="evidence" value="ECO:0007669"/>
    <property type="project" value="TreeGrafter"/>
</dbReference>
<feature type="compositionally biased region" description="Acidic residues" evidence="4">
    <location>
        <begin position="117"/>
        <end position="126"/>
    </location>
</feature>
<dbReference type="PROSITE" id="PS50102">
    <property type="entry name" value="RRM"/>
    <property type="match status" value="1"/>
</dbReference>
<dbReference type="Pfam" id="PF00076">
    <property type="entry name" value="RRM_1"/>
    <property type="match status" value="1"/>
</dbReference>
<dbReference type="Gene3D" id="3.30.70.330">
    <property type="match status" value="1"/>
</dbReference>
<dbReference type="InterPro" id="IPR035979">
    <property type="entry name" value="RBD_domain_sf"/>
</dbReference>
<feature type="compositionally biased region" description="Low complexity" evidence="4">
    <location>
        <begin position="331"/>
        <end position="347"/>
    </location>
</feature>
<sequence>MSTKKMVALDDKEKSLKQKYEEIAKKLEKEKKEKEDEQRLKLDEAKKILAKKLEPASSSENKATGFKRPTINKTVPPTNGNNNNGNNNYNNNKHHDGNNQEREKFKRFKSENSTNFEDGEYEEQVISDDNNNNSSDNNNNKNNNYNRNGTHGAIERHKPPPYYENGDNNNNNNSDSNNNNFERQNRPNGYHPYGGSNFRNGNSGGYQPREYSPKNNSNAIFVGDLTPIAQEQTLNNIFKEFGEITSIRLFPSRGFAFVNYRDSESCSRAIAGMNGCMVDGNPVKVGQSSAGSKIIGNGSGPSRRNNFNSSYSFPTNSNPCQQSSSHSLPVYNNNHNSSTPSSYNNYNSNNINNSIQFSPTASISNYSDTSVTTSNTTSYLPVDHDKPENRIPNASNENNEQIKDKNDNTNNDGYINSENLQRQLPKYEYE</sequence>
<proteinExistence type="predicted"/>
<name>A0AAN7TJM0_9MYCE</name>
<keyword evidence="3" id="KW-0175">Coiled coil</keyword>
<dbReference type="SMART" id="SM00360">
    <property type="entry name" value="RRM"/>
    <property type="match status" value="1"/>
</dbReference>
<organism evidence="6 7">
    <name type="scientific">Dictyostelium firmibasis</name>
    <dbReference type="NCBI Taxonomy" id="79012"/>
    <lineage>
        <taxon>Eukaryota</taxon>
        <taxon>Amoebozoa</taxon>
        <taxon>Evosea</taxon>
        <taxon>Eumycetozoa</taxon>
        <taxon>Dictyostelia</taxon>
        <taxon>Dictyosteliales</taxon>
        <taxon>Dictyosteliaceae</taxon>
        <taxon>Dictyostelium</taxon>
    </lineage>
</organism>
<comment type="caution">
    <text evidence="6">The sequence shown here is derived from an EMBL/GenBank/DDBJ whole genome shotgun (WGS) entry which is preliminary data.</text>
</comment>
<dbReference type="GO" id="GO:0061574">
    <property type="term" value="C:ASAP complex"/>
    <property type="evidence" value="ECO:0007669"/>
    <property type="project" value="TreeGrafter"/>
</dbReference>
<evidence type="ECO:0000313" key="6">
    <source>
        <dbReference type="EMBL" id="KAK5574862.1"/>
    </source>
</evidence>
<feature type="compositionally biased region" description="Polar residues" evidence="4">
    <location>
        <begin position="314"/>
        <end position="327"/>
    </location>
</feature>
<dbReference type="PANTHER" id="PTHR15481:SF0">
    <property type="entry name" value="LD23870P-RELATED"/>
    <property type="match status" value="1"/>
</dbReference>
<evidence type="ECO:0000256" key="4">
    <source>
        <dbReference type="SAM" id="MobiDB-lite"/>
    </source>
</evidence>
<dbReference type="CDD" id="cd00590">
    <property type="entry name" value="RRM_SF"/>
    <property type="match status" value="1"/>
</dbReference>
<dbReference type="Proteomes" id="UP001344447">
    <property type="component" value="Unassembled WGS sequence"/>
</dbReference>
<feature type="region of interest" description="Disordered" evidence="4">
    <location>
        <begin position="49"/>
        <end position="212"/>
    </location>
</feature>
<feature type="domain" description="RRM" evidence="5">
    <location>
        <begin position="218"/>
        <end position="290"/>
    </location>
</feature>
<dbReference type="InterPro" id="IPR012677">
    <property type="entry name" value="Nucleotide-bd_a/b_plait_sf"/>
</dbReference>
<feature type="compositionally biased region" description="Low complexity" evidence="4">
    <location>
        <begin position="302"/>
        <end position="313"/>
    </location>
</feature>
<evidence type="ECO:0000256" key="1">
    <source>
        <dbReference type="ARBA" id="ARBA00022884"/>
    </source>
</evidence>
<keyword evidence="1 2" id="KW-0694">RNA-binding</keyword>
<feature type="compositionally biased region" description="Low complexity" evidence="4">
    <location>
        <begin position="127"/>
        <end position="148"/>
    </location>
</feature>
<feature type="region of interest" description="Disordered" evidence="4">
    <location>
        <begin position="287"/>
        <end position="347"/>
    </location>
</feature>
<feature type="compositionally biased region" description="Polar residues" evidence="4">
    <location>
        <begin position="408"/>
        <end position="422"/>
    </location>
</feature>
<evidence type="ECO:0000256" key="2">
    <source>
        <dbReference type="PROSITE-ProRule" id="PRU00176"/>
    </source>
</evidence>
<feature type="compositionally biased region" description="Low complexity" evidence="4">
    <location>
        <begin position="367"/>
        <end position="379"/>
    </location>
</feature>
<reference evidence="6 7" key="1">
    <citation type="submission" date="2023-11" db="EMBL/GenBank/DDBJ databases">
        <title>Dfirmibasis_genome.</title>
        <authorList>
            <person name="Edelbroek B."/>
            <person name="Kjellin J."/>
            <person name="Jerlstrom-Hultqvist J."/>
            <person name="Soderbom F."/>
        </authorList>
    </citation>
    <scope>NUCLEOTIDE SEQUENCE [LARGE SCALE GENOMIC DNA]</scope>
    <source>
        <strain evidence="6 7">TNS-C-14</strain>
    </source>
</reference>
<feature type="coiled-coil region" evidence="3">
    <location>
        <begin position="6"/>
        <end position="44"/>
    </location>
</feature>
<feature type="compositionally biased region" description="Low complexity" evidence="4">
    <location>
        <begin position="165"/>
        <end position="180"/>
    </location>
</feature>
<evidence type="ECO:0000256" key="3">
    <source>
        <dbReference type="SAM" id="Coils"/>
    </source>
</evidence>
<keyword evidence="7" id="KW-1185">Reference proteome</keyword>
<feature type="region of interest" description="Disordered" evidence="4">
    <location>
        <begin position="367"/>
        <end position="430"/>
    </location>
</feature>
<dbReference type="SUPFAM" id="SSF54928">
    <property type="entry name" value="RNA-binding domain, RBD"/>
    <property type="match status" value="1"/>
</dbReference>
<dbReference type="AlphaFoldDB" id="A0AAN7TJM0"/>
<evidence type="ECO:0000259" key="5">
    <source>
        <dbReference type="PROSITE" id="PS50102"/>
    </source>
</evidence>
<dbReference type="GO" id="GO:0005654">
    <property type="term" value="C:nucleoplasm"/>
    <property type="evidence" value="ECO:0007669"/>
    <property type="project" value="TreeGrafter"/>
</dbReference>
<feature type="compositionally biased region" description="Basic and acidic residues" evidence="4">
    <location>
        <begin position="93"/>
        <end position="110"/>
    </location>
</feature>
<dbReference type="GO" id="GO:0000398">
    <property type="term" value="P:mRNA splicing, via spliceosome"/>
    <property type="evidence" value="ECO:0007669"/>
    <property type="project" value="TreeGrafter"/>
</dbReference>
<dbReference type="GO" id="GO:0003723">
    <property type="term" value="F:RNA binding"/>
    <property type="evidence" value="ECO:0007669"/>
    <property type="project" value="UniProtKB-UniRule"/>
</dbReference>
<accession>A0AAN7TJM0</accession>
<dbReference type="InterPro" id="IPR000504">
    <property type="entry name" value="RRM_dom"/>
</dbReference>
<dbReference type="EMBL" id="JAVFKY010000006">
    <property type="protein sequence ID" value="KAK5574862.1"/>
    <property type="molecule type" value="Genomic_DNA"/>
</dbReference>